<dbReference type="AlphaFoldDB" id="A0A1T4Z4A1"/>
<accession>A0A1T4Z4A1</accession>
<evidence type="ECO:0000259" key="1">
    <source>
        <dbReference type="Pfam" id="PF07045"/>
    </source>
</evidence>
<reference evidence="3" key="1">
    <citation type="submission" date="2017-02" db="EMBL/GenBank/DDBJ databases">
        <authorList>
            <person name="Varghese N."/>
            <person name="Submissions S."/>
        </authorList>
    </citation>
    <scope>NUCLEOTIDE SEQUENCE [LARGE SCALE GENOMIC DNA]</scope>
    <source>
        <strain evidence="3">9H-4</strain>
    </source>
</reference>
<proteinExistence type="predicted"/>
<dbReference type="InterPro" id="IPR011008">
    <property type="entry name" value="Dimeric_a/b-barrel"/>
</dbReference>
<keyword evidence="3" id="KW-1185">Reference proteome</keyword>
<dbReference type="InterPro" id="IPR010753">
    <property type="entry name" value="DUF1330"/>
</dbReference>
<dbReference type="OrthoDB" id="9806380at2"/>
<protein>
    <submittedName>
        <fullName evidence="2">Uncharacterized conserved protein, DUF1330 family</fullName>
    </submittedName>
</protein>
<organism evidence="2 3">
    <name type="scientific">Aeromicrobium choanae</name>
    <dbReference type="NCBI Taxonomy" id="1736691"/>
    <lineage>
        <taxon>Bacteria</taxon>
        <taxon>Bacillati</taxon>
        <taxon>Actinomycetota</taxon>
        <taxon>Actinomycetes</taxon>
        <taxon>Propionibacteriales</taxon>
        <taxon>Nocardioidaceae</taxon>
        <taxon>Aeromicrobium</taxon>
    </lineage>
</organism>
<dbReference type="SUPFAM" id="SSF54909">
    <property type="entry name" value="Dimeric alpha+beta barrel"/>
    <property type="match status" value="1"/>
</dbReference>
<feature type="domain" description="DUF1330" evidence="1">
    <location>
        <begin position="5"/>
        <end position="97"/>
    </location>
</feature>
<gene>
    <name evidence="2" type="ORF">SAMN06295964_2384</name>
</gene>
<dbReference type="RefSeq" id="WP_078700358.1">
    <property type="nucleotide sequence ID" value="NZ_LT796768.1"/>
</dbReference>
<dbReference type="Gene3D" id="3.30.70.100">
    <property type="match status" value="1"/>
</dbReference>
<name>A0A1T4Z4A1_9ACTN</name>
<dbReference type="PANTHER" id="PTHR41521:SF4">
    <property type="entry name" value="BLR0684 PROTEIN"/>
    <property type="match status" value="1"/>
</dbReference>
<dbReference type="Proteomes" id="UP000191040">
    <property type="component" value="Chromosome I"/>
</dbReference>
<dbReference type="PANTHER" id="PTHR41521">
    <property type="match status" value="1"/>
</dbReference>
<evidence type="ECO:0000313" key="2">
    <source>
        <dbReference type="EMBL" id="SKB08897.1"/>
    </source>
</evidence>
<dbReference type="STRING" id="1736691.SAMN06295964_2384"/>
<evidence type="ECO:0000313" key="3">
    <source>
        <dbReference type="Proteomes" id="UP000191040"/>
    </source>
</evidence>
<dbReference type="Pfam" id="PF07045">
    <property type="entry name" value="DUF1330"/>
    <property type="match status" value="1"/>
</dbReference>
<sequence length="113" mass="12430">MSTTKAYAIAYLRELDFGPEIIEYLERIDDTLAPYDGRFIVHGGQLTAAEGTWDGDLVVIEFPSARAAQDWYDSDGYQAILPLRTEHSSSIACIVEGTKPGHRAKDKLAALLA</sequence>
<dbReference type="EMBL" id="LT796768">
    <property type="protein sequence ID" value="SKB08897.1"/>
    <property type="molecule type" value="Genomic_DNA"/>
</dbReference>